<dbReference type="GO" id="GO:0005509">
    <property type="term" value="F:calcium ion binding"/>
    <property type="evidence" value="ECO:0007669"/>
    <property type="project" value="InterPro"/>
</dbReference>
<evidence type="ECO:0000313" key="4">
    <source>
        <dbReference type="EMBL" id="PVD25944.1"/>
    </source>
</evidence>
<name>A0A2T7NXQ9_POMCA</name>
<dbReference type="InterPro" id="IPR018247">
    <property type="entry name" value="EF_Hand_1_Ca_BS"/>
</dbReference>
<comment type="caution">
    <text evidence="4">The sequence shown here is derived from an EMBL/GenBank/DDBJ whole genome shotgun (WGS) entry which is preliminary data.</text>
</comment>
<dbReference type="Proteomes" id="UP000245119">
    <property type="component" value="Linkage Group LG8"/>
</dbReference>
<keyword evidence="2" id="KW-0732">Signal</keyword>
<dbReference type="EMBL" id="PZQS01000008">
    <property type="protein sequence ID" value="PVD25944.1"/>
    <property type="molecule type" value="Genomic_DNA"/>
</dbReference>
<accession>A0A2T7NXQ9</accession>
<dbReference type="SUPFAM" id="SSF47473">
    <property type="entry name" value="EF-hand"/>
    <property type="match status" value="1"/>
</dbReference>
<evidence type="ECO:0000256" key="1">
    <source>
        <dbReference type="ARBA" id="ARBA00022837"/>
    </source>
</evidence>
<feature type="chain" id="PRO_5015761322" description="EF-hand domain-containing protein" evidence="2">
    <location>
        <begin position="16"/>
        <end position="113"/>
    </location>
</feature>
<dbReference type="AlphaFoldDB" id="A0A2T7NXQ9"/>
<dbReference type="Gene3D" id="1.10.238.10">
    <property type="entry name" value="EF-hand"/>
    <property type="match status" value="1"/>
</dbReference>
<evidence type="ECO:0000256" key="2">
    <source>
        <dbReference type="SAM" id="SignalP"/>
    </source>
</evidence>
<feature type="domain" description="EF-hand" evidence="3">
    <location>
        <begin position="33"/>
        <end position="68"/>
    </location>
</feature>
<dbReference type="InterPro" id="IPR002048">
    <property type="entry name" value="EF_hand_dom"/>
</dbReference>
<keyword evidence="1" id="KW-0106">Calcium</keyword>
<evidence type="ECO:0000259" key="3">
    <source>
        <dbReference type="PROSITE" id="PS50222"/>
    </source>
</evidence>
<gene>
    <name evidence="4" type="ORF">C0Q70_13610</name>
</gene>
<dbReference type="Pfam" id="PF13202">
    <property type="entry name" value="EF-hand_5"/>
    <property type="match status" value="2"/>
</dbReference>
<keyword evidence="5" id="KW-1185">Reference proteome</keyword>
<dbReference type="InterPro" id="IPR011992">
    <property type="entry name" value="EF-hand-dom_pair"/>
</dbReference>
<feature type="signal peptide" evidence="2">
    <location>
        <begin position="1"/>
        <end position="15"/>
    </location>
</feature>
<evidence type="ECO:0000313" key="5">
    <source>
        <dbReference type="Proteomes" id="UP000245119"/>
    </source>
</evidence>
<organism evidence="4 5">
    <name type="scientific">Pomacea canaliculata</name>
    <name type="common">Golden apple snail</name>
    <dbReference type="NCBI Taxonomy" id="400727"/>
    <lineage>
        <taxon>Eukaryota</taxon>
        <taxon>Metazoa</taxon>
        <taxon>Spiralia</taxon>
        <taxon>Lophotrochozoa</taxon>
        <taxon>Mollusca</taxon>
        <taxon>Gastropoda</taxon>
        <taxon>Caenogastropoda</taxon>
        <taxon>Architaenioglossa</taxon>
        <taxon>Ampullarioidea</taxon>
        <taxon>Ampullariidae</taxon>
        <taxon>Pomacea</taxon>
    </lineage>
</organism>
<dbReference type="PROSITE" id="PS50222">
    <property type="entry name" value="EF_HAND_2"/>
    <property type="match status" value="1"/>
</dbReference>
<proteinExistence type="predicted"/>
<dbReference type="PROSITE" id="PS00018">
    <property type="entry name" value="EF_HAND_1"/>
    <property type="match status" value="1"/>
</dbReference>
<protein>
    <recommendedName>
        <fullName evidence="3">EF-hand domain-containing protein</fullName>
    </recommendedName>
</protein>
<reference evidence="4 5" key="1">
    <citation type="submission" date="2018-04" db="EMBL/GenBank/DDBJ databases">
        <title>The genome of golden apple snail Pomacea canaliculata provides insight into stress tolerance and invasive adaptation.</title>
        <authorList>
            <person name="Liu C."/>
            <person name="Liu B."/>
            <person name="Ren Y."/>
            <person name="Zhang Y."/>
            <person name="Wang H."/>
            <person name="Li S."/>
            <person name="Jiang F."/>
            <person name="Yin L."/>
            <person name="Zhang G."/>
            <person name="Qian W."/>
            <person name="Fan W."/>
        </authorList>
    </citation>
    <scope>NUCLEOTIDE SEQUENCE [LARGE SCALE GENOMIC DNA]</scope>
    <source>
        <strain evidence="4">SZHN2017</strain>
        <tissue evidence="4">Muscle</tissue>
    </source>
</reference>
<dbReference type="OrthoDB" id="26525at2759"/>
<sequence length="113" mass="12276">MKLVVLLSLVSLACSQGGDEGFRSLDTNKDGTLSLSELYAYYDNFDANRDGALTLQELIQKAGGADSPGLEAQFNFYDKMDGTTDQRVTRTAAVLAFQKALDANGKFHNISNM</sequence>